<dbReference type="OrthoDB" id="4419061at2"/>
<evidence type="ECO:0000259" key="1">
    <source>
        <dbReference type="Pfam" id="PF02720"/>
    </source>
</evidence>
<keyword evidence="3" id="KW-1185">Reference proteome</keyword>
<accession>A0A1X2EE41</accession>
<protein>
    <recommendedName>
        <fullName evidence="1">DUF222 domain-containing protein</fullName>
    </recommendedName>
</protein>
<dbReference type="AlphaFoldDB" id="A0A1X2EE41"/>
<dbReference type="Proteomes" id="UP000193090">
    <property type="component" value="Unassembled WGS sequence"/>
</dbReference>
<dbReference type="STRING" id="1798.AWC30_17065"/>
<comment type="caution">
    <text evidence="2">The sequence shown here is derived from an EMBL/GenBank/DDBJ whole genome shotgun (WGS) entry which is preliminary data.</text>
</comment>
<feature type="domain" description="DUF222" evidence="1">
    <location>
        <begin position="39"/>
        <end position="334"/>
    </location>
</feature>
<reference evidence="2 3" key="1">
    <citation type="submission" date="2016-01" db="EMBL/GenBank/DDBJ databases">
        <title>The new phylogeny of the genus Mycobacterium.</title>
        <authorList>
            <person name="Tarcisio F."/>
            <person name="Conor M."/>
            <person name="Antonella G."/>
            <person name="Elisabetta G."/>
            <person name="Giulia F.S."/>
            <person name="Sara T."/>
            <person name="Anna F."/>
            <person name="Clotilde B."/>
            <person name="Roberto B."/>
            <person name="Veronica D.S."/>
            <person name="Fabio R."/>
            <person name="Monica P."/>
            <person name="Olivier J."/>
            <person name="Enrico T."/>
            <person name="Nicola S."/>
        </authorList>
    </citation>
    <scope>NUCLEOTIDE SEQUENCE [LARGE SCALE GENOMIC DNA]</scope>
    <source>
        <strain evidence="2 3">DSM 44153</strain>
    </source>
</reference>
<proteinExistence type="predicted"/>
<evidence type="ECO:0000313" key="2">
    <source>
        <dbReference type="EMBL" id="ORW98949.1"/>
    </source>
</evidence>
<sequence>MRSSSREEVVEAFDALDADLTRALDLSFDALTTPERLNLLERIETLRRRLPGLERPLIDELTHADPDELGGKLHWALADRLHLTRAEAKRRIDETADLGPRRRFDGQPLPPLLPTTAAAARAGHINSAHIHIIRDFWHHLPTDVLPELAANAEKHLANLACDHRPDELAKLASCLADCLNPDGLFSDIDRTRRRHLSLGRQDADGMSTLTATLTPTARAALDAVLARWAAPGMCNPADTTPCRDGTPHQAAIDNDDRSTGQRNHDALAALATAMLASGQLGTHNGLPATIVVTTTLTELQTPPRTAHAGGPKAHTGGGTWLPMSDVLKLATQAHGTGARSGDSVGVMPLRRLC</sequence>
<dbReference type="Pfam" id="PF02720">
    <property type="entry name" value="DUF222"/>
    <property type="match status" value="1"/>
</dbReference>
<name>A0A1X2EE41_9MYCO</name>
<gene>
    <name evidence="2" type="ORF">AWC30_17065</name>
</gene>
<dbReference type="InterPro" id="IPR003870">
    <property type="entry name" value="DUF222"/>
</dbReference>
<dbReference type="EMBL" id="LQPZ01000052">
    <property type="protein sequence ID" value="ORW98949.1"/>
    <property type="molecule type" value="Genomic_DNA"/>
</dbReference>
<evidence type="ECO:0000313" key="3">
    <source>
        <dbReference type="Proteomes" id="UP000193090"/>
    </source>
</evidence>
<organism evidence="2 3">
    <name type="scientific">Mycolicibacillus trivialis</name>
    <dbReference type="NCBI Taxonomy" id="1798"/>
    <lineage>
        <taxon>Bacteria</taxon>
        <taxon>Bacillati</taxon>
        <taxon>Actinomycetota</taxon>
        <taxon>Actinomycetes</taxon>
        <taxon>Mycobacteriales</taxon>
        <taxon>Mycobacteriaceae</taxon>
        <taxon>Mycolicibacillus</taxon>
    </lineage>
</organism>